<name>A0A0C3CHL4_PILCF</name>
<reference evidence="3" key="2">
    <citation type="submission" date="2015-01" db="EMBL/GenBank/DDBJ databases">
        <title>Evolutionary Origins and Diversification of the Mycorrhizal Mutualists.</title>
        <authorList>
            <consortium name="DOE Joint Genome Institute"/>
            <consortium name="Mycorrhizal Genomics Consortium"/>
            <person name="Kohler A."/>
            <person name="Kuo A."/>
            <person name="Nagy L.G."/>
            <person name="Floudas D."/>
            <person name="Copeland A."/>
            <person name="Barry K.W."/>
            <person name="Cichocki N."/>
            <person name="Veneault-Fourrey C."/>
            <person name="LaButti K."/>
            <person name="Lindquist E.A."/>
            <person name="Lipzen A."/>
            <person name="Lundell T."/>
            <person name="Morin E."/>
            <person name="Murat C."/>
            <person name="Riley R."/>
            <person name="Ohm R."/>
            <person name="Sun H."/>
            <person name="Tunlid A."/>
            <person name="Henrissat B."/>
            <person name="Grigoriev I.V."/>
            <person name="Hibbett D.S."/>
            <person name="Martin F."/>
        </authorList>
    </citation>
    <scope>NUCLEOTIDE SEQUENCE [LARGE SCALE GENOMIC DNA]</scope>
    <source>
        <strain evidence="3">F 1598</strain>
    </source>
</reference>
<dbReference type="InterPro" id="IPR001810">
    <property type="entry name" value="F-box_dom"/>
</dbReference>
<keyword evidence="3" id="KW-1185">Reference proteome</keyword>
<evidence type="ECO:0000313" key="2">
    <source>
        <dbReference type="EMBL" id="KIM89282.1"/>
    </source>
</evidence>
<dbReference type="OrthoDB" id="3229088at2759"/>
<dbReference type="Pfam" id="PF12937">
    <property type="entry name" value="F-box-like"/>
    <property type="match status" value="1"/>
</dbReference>
<dbReference type="HOGENOM" id="CLU_018544_3_3_1"/>
<sequence length="114" mass="13280">LRTIQAPNATEAIRLREALRLATPIVHQLDDDISHVQMLLDKLRRKRELLHEFITEQNTILAPIRRLPAEILAEIFMFCMNYDISSFDPMQSPLLVGQVCRGWRQVALSTQELW</sequence>
<dbReference type="SUPFAM" id="SSF81383">
    <property type="entry name" value="F-box domain"/>
    <property type="match status" value="1"/>
</dbReference>
<organism evidence="2 3">
    <name type="scientific">Piloderma croceum (strain F 1598)</name>
    <dbReference type="NCBI Taxonomy" id="765440"/>
    <lineage>
        <taxon>Eukaryota</taxon>
        <taxon>Fungi</taxon>
        <taxon>Dikarya</taxon>
        <taxon>Basidiomycota</taxon>
        <taxon>Agaricomycotina</taxon>
        <taxon>Agaricomycetes</taxon>
        <taxon>Agaricomycetidae</taxon>
        <taxon>Atheliales</taxon>
        <taxon>Atheliaceae</taxon>
        <taxon>Piloderma</taxon>
    </lineage>
</organism>
<dbReference type="Gene3D" id="1.20.1280.50">
    <property type="match status" value="1"/>
</dbReference>
<dbReference type="InParanoid" id="A0A0C3CHL4"/>
<reference evidence="2 3" key="1">
    <citation type="submission" date="2014-04" db="EMBL/GenBank/DDBJ databases">
        <authorList>
            <consortium name="DOE Joint Genome Institute"/>
            <person name="Kuo A."/>
            <person name="Tarkka M."/>
            <person name="Buscot F."/>
            <person name="Kohler A."/>
            <person name="Nagy L.G."/>
            <person name="Floudas D."/>
            <person name="Copeland A."/>
            <person name="Barry K.W."/>
            <person name="Cichocki N."/>
            <person name="Veneault-Fourrey C."/>
            <person name="LaButti K."/>
            <person name="Lindquist E.A."/>
            <person name="Lipzen A."/>
            <person name="Lundell T."/>
            <person name="Morin E."/>
            <person name="Murat C."/>
            <person name="Sun H."/>
            <person name="Tunlid A."/>
            <person name="Henrissat B."/>
            <person name="Grigoriev I.V."/>
            <person name="Hibbett D.S."/>
            <person name="Martin F."/>
            <person name="Nordberg H.P."/>
            <person name="Cantor M.N."/>
            <person name="Hua S.X."/>
        </authorList>
    </citation>
    <scope>NUCLEOTIDE SEQUENCE [LARGE SCALE GENOMIC DNA]</scope>
    <source>
        <strain evidence="2 3">F 1598</strain>
    </source>
</reference>
<accession>A0A0C3CHL4</accession>
<dbReference type="InterPro" id="IPR036047">
    <property type="entry name" value="F-box-like_dom_sf"/>
</dbReference>
<dbReference type="AlphaFoldDB" id="A0A0C3CHL4"/>
<protein>
    <recommendedName>
        <fullName evidence="1">F-box domain-containing protein</fullName>
    </recommendedName>
</protein>
<gene>
    <name evidence="2" type="ORF">PILCRDRAFT_32570</name>
</gene>
<dbReference type="Proteomes" id="UP000054166">
    <property type="component" value="Unassembled WGS sequence"/>
</dbReference>
<proteinExistence type="predicted"/>
<feature type="domain" description="F-box" evidence="1">
    <location>
        <begin position="64"/>
        <end position="114"/>
    </location>
</feature>
<evidence type="ECO:0000259" key="1">
    <source>
        <dbReference type="Pfam" id="PF12937"/>
    </source>
</evidence>
<feature type="non-terminal residue" evidence="2">
    <location>
        <position position="1"/>
    </location>
</feature>
<dbReference type="EMBL" id="KN832975">
    <property type="protein sequence ID" value="KIM89282.1"/>
    <property type="molecule type" value="Genomic_DNA"/>
</dbReference>
<feature type="non-terminal residue" evidence="2">
    <location>
        <position position="114"/>
    </location>
</feature>
<evidence type="ECO:0000313" key="3">
    <source>
        <dbReference type="Proteomes" id="UP000054166"/>
    </source>
</evidence>
<dbReference type="STRING" id="765440.A0A0C3CHL4"/>